<dbReference type="PANTHER" id="PTHR43375">
    <property type="entry name" value="OROTIDINE 5'-PHOSPHATE DECARBOXYLASE"/>
    <property type="match status" value="1"/>
</dbReference>
<dbReference type="GO" id="GO:0004590">
    <property type="term" value="F:orotidine-5'-phosphate decarboxylase activity"/>
    <property type="evidence" value="ECO:0007669"/>
    <property type="project" value="UniProtKB-EC"/>
</dbReference>
<dbReference type="RefSeq" id="WP_330432096.1">
    <property type="nucleotide sequence ID" value="NZ_JAZDUF010000002.1"/>
</dbReference>
<dbReference type="Pfam" id="PF00215">
    <property type="entry name" value="OMPdecase"/>
    <property type="match status" value="1"/>
</dbReference>
<keyword evidence="4 7" id="KW-0665">Pyrimidine biosynthesis</keyword>
<evidence type="ECO:0000259" key="8">
    <source>
        <dbReference type="SMART" id="SM00934"/>
    </source>
</evidence>
<keyword evidence="10" id="KW-1185">Reference proteome</keyword>
<accession>A0ABU7MD05</accession>
<dbReference type="PANTHER" id="PTHR43375:SF1">
    <property type="entry name" value="OROTIDINE 5'-PHOSPHATE DECARBOXYLASE"/>
    <property type="match status" value="1"/>
</dbReference>
<dbReference type="InterPro" id="IPR013785">
    <property type="entry name" value="Aldolase_TIM"/>
</dbReference>
<protein>
    <recommendedName>
        <fullName evidence="7">Orotidine 5'-phosphate decarboxylase</fullName>
        <ecNumber evidence="7">4.1.1.23</ecNumber>
    </recommendedName>
    <alternativeName>
        <fullName evidence="7">OMP decarboxylase</fullName>
        <shortName evidence="7">OMPDCase</shortName>
        <shortName evidence="7">OMPdecase</shortName>
    </alternativeName>
</protein>
<evidence type="ECO:0000256" key="5">
    <source>
        <dbReference type="ARBA" id="ARBA00023239"/>
    </source>
</evidence>
<dbReference type="EC" id="4.1.1.23" evidence="7"/>
<comment type="caution">
    <text evidence="9">The sequence shown here is derived from an EMBL/GenBank/DDBJ whole genome shotgun (WGS) entry which is preliminary data.</text>
</comment>
<comment type="similarity">
    <text evidence="2 7">Belongs to the OMP decarboxylase family. Type 2 subfamily.</text>
</comment>
<dbReference type="CDD" id="cd04725">
    <property type="entry name" value="OMP_decarboxylase_like"/>
    <property type="match status" value="1"/>
</dbReference>
<dbReference type="InterPro" id="IPR011995">
    <property type="entry name" value="OMPdecase_type-2"/>
</dbReference>
<dbReference type="HAMAP" id="MF_01215">
    <property type="entry name" value="OMPdecase_type2"/>
    <property type="match status" value="1"/>
</dbReference>
<dbReference type="EMBL" id="JAZDUF010000002">
    <property type="protein sequence ID" value="MEE3850446.1"/>
    <property type="molecule type" value="Genomic_DNA"/>
</dbReference>
<dbReference type="InterPro" id="IPR018089">
    <property type="entry name" value="OMPdecase_AS"/>
</dbReference>
<comment type="catalytic activity">
    <reaction evidence="6 7">
        <text>orotidine 5'-phosphate + H(+) = UMP + CO2</text>
        <dbReference type="Rhea" id="RHEA:11596"/>
        <dbReference type="ChEBI" id="CHEBI:15378"/>
        <dbReference type="ChEBI" id="CHEBI:16526"/>
        <dbReference type="ChEBI" id="CHEBI:57538"/>
        <dbReference type="ChEBI" id="CHEBI:57865"/>
        <dbReference type="EC" id="4.1.1.23"/>
    </reaction>
</comment>
<comment type="pathway">
    <text evidence="1 7">Pyrimidine metabolism; UMP biosynthesis via de novo pathway; UMP from orotate: step 2/2.</text>
</comment>
<evidence type="ECO:0000256" key="1">
    <source>
        <dbReference type="ARBA" id="ARBA00004861"/>
    </source>
</evidence>
<evidence type="ECO:0000313" key="9">
    <source>
        <dbReference type="EMBL" id="MEE3850446.1"/>
    </source>
</evidence>
<name>A0ABU7MD05_9ACTN</name>
<dbReference type="InterPro" id="IPR011060">
    <property type="entry name" value="RibuloseP-bd_barrel"/>
</dbReference>
<evidence type="ECO:0000256" key="3">
    <source>
        <dbReference type="ARBA" id="ARBA00022793"/>
    </source>
</evidence>
<sequence length="277" mass="28242">MTPEPHGFAARYRVAVSARGRLCGGIDPHAELLEQWGLEVTADGLARFADICVEALAPVAAVIKPQVAFFEMFGAAGVAVLERVIRDCRAAGAVVLADAKRGDIGSTMAAYATEWLDDASPLCADAVTVSPYLGFGSLRPAFETARAADRGVFVLARTSNPDGAGIQLADARGRTVGQTIVDDAADANADGTATIGLVVGATRKHGLDLGGLNGPILAPGLGAQGATAEDLPEVFAGADQSWVLPASSRAVLGAGPQVGAVRDAFVHTRDAVEAALS</sequence>
<reference evidence="9 10" key="1">
    <citation type="submission" date="2024-01" db="EMBL/GenBank/DDBJ databases">
        <title>Draft genome sequence of Gordonia sp. LSe1-13.</title>
        <authorList>
            <person name="Suphannarot A."/>
            <person name="Mingma R."/>
        </authorList>
    </citation>
    <scope>NUCLEOTIDE SEQUENCE [LARGE SCALE GENOMIC DNA]</scope>
    <source>
        <strain evidence="9 10">LSe1-13</strain>
    </source>
</reference>
<dbReference type="SUPFAM" id="SSF51366">
    <property type="entry name" value="Ribulose-phoshate binding barrel"/>
    <property type="match status" value="1"/>
</dbReference>
<evidence type="ECO:0000256" key="4">
    <source>
        <dbReference type="ARBA" id="ARBA00022975"/>
    </source>
</evidence>
<evidence type="ECO:0000256" key="7">
    <source>
        <dbReference type="HAMAP-Rule" id="MF_01215"/>
    </source>
</evidence>
<dbReference type="NCBIfam" id="TIGR02127">
    <property type="entry name" value="pyrF_sub2"/>
    <property type="match status" value="1"/>
</dbReference>
<keyword evidence="3 7" id="KW-0210">Decarboxylase</keyword>
<keyword evidence="5 7" id="KW-0456">Lyase</keyword>
<dbReference type="Proteomes" id="UP001347146">
    <property type="component" value="Unassembled WGS sequence"/>
</dbReference>
<feature type="active site" description="Proton donor" evidence="7">
    <location>
        <position position="100"/>
    </location>
</feature>
<dbReference type="PROSITE" id="PS00156">
    <property type="entry name" value="OMPDECASE"/>
    <property type="match status" value="1"/>
</dbReference>
<evidence type="ECO:0000256" key="6">
    <source>
        <dbReference type="ARBA" id="ARBA00049157"/>
    </source>
</evidence>
<dbReference type="SMART" id="SM00934">
    <property type="entry name" value="OMPdecase"/>
    <property type="match status" value="1"/>
</dbReference>
<evidence type="ECO:0000313" key="10">
    <source>
        <dbReference type="Proteomes" id="UP001347146"/>
    </source>
</evidence>
<feature type="domain" description="Orotidine 5'-phosphate decarboxylase" evidence="8">
    <location>
        <begin position="21"/>
        <end position="264"/>
    </location>
</feature>
<organism evidence="9 10">
    <name type="scientific">Gordonia sesuvii</name>
    <dbReference type="NCBI Taxonomy" id="3116777"/>
    <lineage>
        <taxon>Bacteria</taxon>
        <taxon>Bacillati</taxon>
        <taxon>Actinomycetota</taxon>
        <taxon>Actinomycetes</taxon>
        <taxon>Mycobacteriales</taxon>
        <taxon>Gordoniaceae</taxon>
        <taxon>Gordonia</taxon>
    </lineage>
</organism>
<evidence type="ECO:0000256" key="2">
    <source>
        <dbReference type="ARBA" id="ARBA00008847"/>
    </source>
</evidence>
<dbReference type="Gene3D" id="3.20.20.70">
    <property type="entry name" value="Aldolase class I"/>
    <property type="match status" value="1"/>
</dbReference>
<dbReference type="InterPro" id="IPR001754">
    <property type="entry name" value="OMPdeCOase_dom"/>
</dbReference>
<gene>
    <name evidence="7 9" type="primary">pyrF</name>
    <name evidence="9" type="ORF">VZC37_08870</name>
</gene>
<proteinExistence type="inferred from homology"/>